<organism evidence="1 2">
    <name type="scientific">Mucilaginibacter pedocola</name>
    <dbReference type="NCBI Taxonomy" id="1792845"/>
    <lineage>
        <taxon>Bacteria</taxon>
        <taxon>Pseudomonadati</taxon>
        <taxon>Bacteroidota</taxon>
        <taxon>Sphingobacteriia</taxon>
        <taxon>Sphingobacteriales</taxon>
        <taxon>Sphingobacteriaceae</taxon>
        <taxon>Mucilaginibacter</taxon>
    </lineage>
</organism>
<dbReference type="Proteomes" id="UP000189739">
    <property type="component" value="Unassembled WGS sequence"/>
</dbReference>
<proteinExistence type="predicted"/>
<keyword evidence="2" id="KW-1185">Reference proteome</keyword>
<name>A0A1S9P8W5_9SPHI</name>
<reference evidence="1 2" key="1">
    <citation type="submission" date="2016-07" db="EMBL/GenBank/DDBJ databases">
        <title>Genomic analysis of zinc-resistant bacterium Mucilaginibacter pedocola TBZ30.</title>
        <authorList>
            <person name="Huang J."/>
            <person name="Tang J."/>
        </authorList>
    </citation>
    <scope>NUCLEOTIDE SEQUENCE [LARGE SCALE GENOMIC DNA]</scope>
    <source>
        <strain evidence="1 2">TBZ30</strain>
    </source>
</reference>
<evidence type="ECO:0000313" key="2">
    <source>
        <dbReference type="Proteomes" id="UP000189739"/>
    </source>
</evidence>
<gene>
    <name evidence="1" type="ORF">BC343_16125</name>
</gene>
<sequence>MVTKYNPGSIFSPRPKGKIKEDTLWIKFTNAERDTLGLIANSLIINPVSPKKFCTEFVGKLRIEMRYGEQVSHSVEYNSVCDWATLSPETIQLSKILARKQIAWGQLTSHVVIE</sequence>
<accession>A0A1S9P8W5</accession>
<dbReference type="EMBL" id="MBTF01000037">
    <property type="protein sequence ID" value="OOQ57058.1"/>
    <property type="molecule type" value="Genomic_DNA"/>
</dbReference>
<dbReference type="AlphaFoldDB" id="A0A1S9P8W5"/>
<protein>
    <submittedName>
        <fullName evidence="1">Uncharacterized protein</fullName>
    </submittedName>
</protein>
<comment type="caution">
    <text evidence="1">The sequence shown here is derived from an EMBL/GenBank/DDBJ whole genome shotgun (WGS) entry which is preliminary data.</text>
</comment>
<evidence type="ECO:0000313" key="1">
    <source>
        <dbReference type="EMBL" id="OOQ57058.1"/>
    </source>
</evidence>